<evidence type="ECO:0008006" key="3">
    <source>
        <dbReference type="Google" id="ProtNLM"/>
    </source>
</evidence>
<dbReference type="Proteomes" id="UP000308549">
    <property type="component" value="Unassembled WGS sequence"/>
</dbReference>
<proteinExistence type="predicted"/>
<dbReference type="CDD" id="cd02440">
    <property type="entry name" value="AdoMet_MTases"/>
    <property type="match status" value="1"/>
</dbReference>
<dbReference type="SUPFAM" id="SSF53335">
    <property type="entry name" value="S-adenosyl-L-methionine-dependent methyltransferases"/>
    <property type="match status" value="1"/>
</dbReference>
<dbReference type="EMBL" id="NAJL01000018">
    <property type="protein sequence ID" value="TKA28343.1"/>
    <property type="molecule type" value="Genomic_DNA"/>
</dbReference>
<dbReference type="PANTHER" id="PTHR42912:SF83">
    <property type="entry name" value="METHYLTRANSFERASE TYPE 11 DOMAIN-CONTAINING PROTEIN"/>
    <property type="match status" value="1"/>
</dbReference>
<sequence length="285" mass="31392">MGFYIVGLYTSITTGNHRKVTDLAEQKDVASRYDDTADSFDSEVGVTELLMGINGIRQKLAARCKGHVLEVSCGTGRNLGYYDIGKDGKVDSLCFVDLSPQMVEVCRKKWAALFGSEKASSKLKPTLNVRFVTGSALSNMPLAPNDKKYDTIIQTMGLCSTPCPVQLLTNMVTHLNTSNPEARILLLEHGRSYMPWLNSWIDVSAQAHAEKHGCWANRDIGALVQEAADQSGLEVMNERRHHAGTTWMFELKAKPEIANTQAAVPTVTTPEPAESKSWLSMLGWK</sequence>
<dbReference type="InterPro" id="IPR050508">
    <property type="entry name" value="Methyltransf_Superfamily"/>
</dbReference>
<dbReference type="AlphaFoldDB" id="A0A4U0U0D1"/>
<gene>
    <name evidence="1" type="ORF">B0A50_03810</name>
</gene>
<reference evidence="1 2" key="1">
    <citation type="submission" date="2017-03" db="EMBL/GenBank/DDBJ databases">
        <title>Genomes of endolithic fungi from Antarctica.</title>
        <authorList>
            <person name="Coleine C."/>
            <person name="Masonjones S."/>
            <person name="Stajich J.E."/>
        </authorList>
    </citation>
    <scope>NUCLEOTIDE SEQUENCE [LARGE SCALE GENOMIC DNA]</scope>
    <source>
        <strain evidence="1 2">CCFEE 6315</strain>
    </source>
</reference>
<dbReference type="OrthoDB" id="416496at2759"/>
<dbReference type="PANTHER" id="PTHR42912">
    <property type="entry name" value="METHYLTRANSFERASE"/>
    <property type="match status" value="1"/>
</dbReference>
<evidence type="ECO:0000313" key="2">
    <source>
        <dbReference type="Proteomes" id="UP000308549"/>
    </source>
</evidence>
<organism evidence="1 2">
    <name type="scientific">Salinomyces thailandicus</name>
    <dbReference type="NCBI Taxonomy" id="706561"/>
    <lineage>
        <taxon>Eukaryota</taxon>
        <taxon>Fungi</taxon>
        <taxon>Dikarya</taxon>
        <taxon>Ascomycota</taxon>
        <taxon>Pezizomycotina</taxon>
        <taxon>Dothideomycetes</taxon>
        <taxon>Dothideomycetidae</taxon>
        <taxon>Mycosphaerellales</taxon>
        <taxon>Teratosphaeriaceae</taxon>
        <taxon>Salinomyces</taxon>
    </lineage>
</organism>
<dbReference type="Gene3D" id="3.40.50.150">
    <property type="entry name" value="Vaccinia Virus protein VP39"/>
    <property type="match status" value="1"/>
</dbReference>
<evidence type="ECO:0000313" key="1">
    <source>
        <dbReference type="EMBL" id="TKA28343.1"/>
    </source>
</evidence>
<comment type="caution">
    <text evidence="1">The sequence shown here is derived from an EMBL/GenBank/DDBJ whole genome shotgun (WGS) entry which is preliminary data.</text>
</comment>
<name>A0A4U0U0D1_9PEZI</name>
<accession>A0A4U0U0D1</accession>
<dbReference type="InterPro" id="IPR029063">
    <property type="entry name" value="SAM-dependent_MTases_sf"/>
</dbReference>
<protein>
    <recommendedName>
        <fullName evidence="3">S-adenosyl-L-methionine-dependent methyltransferase</fullName>
    </recommendedName>
</protein>
<dbReference type="Pfam" id="PF13489">
    <property type="entry name" value="Methyltransf_23"/>
    <property type="match status" value="1"/>
</dbReference>
<dbReference type="GO" id="GO:0008168">
    <property type="term" value="F:methyltransferase activity"/>
    <property type="evidence" value="ECO:0007669"/>
    <property type="project" value="TreeGrafter"/>
</dbReference>
<keyword evidence="2" id="KW-1185">Reference proteome</keyword>